<dbReference type="Proteomes" id="UP001609175">
    <property type="component" value="Unassembled WGS sequence"/>
</dbReference>
<dbReference type="NCBIfam" id="NF045942">
    <property type="entry name" value="PolPhglucPhase"/>
    <property type="match status" value="1"/>
</dbReference>
<comment type="caution">
    <text evidence="2">The sequence shown here is derived from an EMBL/GenBank/DDBJ whole genome shotgun (WGS) entry which is preliminary data.</text>
</comment>
<dbReference type="Proteomes" id="UP001609219">
    <property type="component" value="Unassembled WGS sequence"/>
</dbReference>
<dbReference type="EC" id="2.7.1.63" evidence="2"/>
<evidence type="ECO:0000313" key="7">
    <source>
        <dbReference type="Proteomes" id="UP001609219"/>
    </source>
</evidence>
<organism evidence="2 5">
    <name type="scientific">Antrihabitans spumae</name>
    <dbReference type="NCBI Taxonomy" id="3373370"/>
    <lineage>
        <taxon>Bacteria</taxon>
        <taxon>Bacillati</taxon>
        <taxon>Actinomycetota</taxon>
        <taxon>Actinomycetes</taxon>
        <taxon>Mycobacteriales</taxon>
        <taxon>Nocardiaceae</taxon>
        <taxon>Antrihabitans</taxon>
    </lineage>
</organism>
<dbReference type="EMBL" id="JBIMSN010000079">
    <property type="protein sequence ID" value="MFH5230505.1"/>
    <property type="molecule type" value="Genomic_DNA"/>
</dbReference>
<proteinExistence type="inferred from homology"/>
<evidence type="ECO:0000313" key="6">
    <source>
        <dbReference type="Proteomes" id="UP001609176"/>
    </source>
</evidence>
<protein>
    <submittedName>
        <fullName evidence="2">Polyphosphate--glucose phosphotransferase</fullName>
        <ecNumber evidence="2">2.7.1.63</ecNumber>
    </submittedName>
</protein>
<dbReference type="Proteomes" id="UP001609176">
    <property type="component" value="Unassembled WGS sequence"/>
</dbReference>
<dbReference type="Gene3D" id="3.30.420.40">
    <property type="match status" value="2"/>
</dbReference>
<dbReference type="InterPro" id="IPR043129">
    <property type="entry name" value="ATPase_NBD"/>
</dbReference>
<dbReference type="Pfam" id="PF00480">
    <property type="entry name" value="ROK"/>
    <property type="match status" value="1"/>
</dbReference>
<dbReference type="RefSeq" id="WP_395116609.1">
    <property type="nucleotide sequence ID" value="NZ_JBIMSN010000079.1"/>
</dbReference>
<dbReference type="GO" id="GO:0047330">
    <property type="term" value="F:polyphosphate-glucose phosphotransferase activity"/>
    <property type="evidence" value="ECO:0007669"/>
    <property type="project" value="UniProtKB-EC"/>
</dbReference>
<comment type="similarity">
    <text evidence="1">Belongs to the ROK (NagC/XylR) family.</text>
</comment>
<reference evidence="5 6" key="1">
    <citation type="submission" date="2024-10" db="EMBL/GenBank/DDBJ databases">
        <authorList>
            <person name="Riesco R."/>
        </authorList>
    </citation>
    <scope>NUCLEOTIDE SEQUENCE [LARGE SCALE GENOMIC DNA]</scope>
    <source>
        <strain evidence="4 6">NCIMB 15448</strain>
        <strain evidence="2 5">NCIMB 15449</strain>
        <strain evidence="3 7">NCIMB 15450</strain>
    </source>
</reference>
<evidence type="ECO:0000313" key="2">
    <source>
        <dbReference type="EMBL" id="MFH5210693.1"/>
    </source>
</evidence>
<dbReference type="CDD" id="cd24058">
    <property type="entry name" value="ASKHA_NBD_ROK_PPGK"/>
    <property type="match status" value="1"/>
</dbReference>
<evidence type="ECO:0000313" key="3">
    <source>
        <dbReference type="EMBL" id="MFH5230505.1"/>
    </source>
</evidence>
<keyword evidence="2" id="KW-0808">Transferase</keyword>
<name>A0ABW7JS97_9NOCA</name>
<dbReference type="SUPFAM" id="SSF53067">
    <property type="entry name" value="Actin-like ATPase domain"/>
    <property type="match status" value="1"/>
</dbReference>
<evidence type="ECO:0000313" key="5">
    <source>
        <dbReference type="Proteomes" id="UP001609175"/>
    </source>
</evidence>
<gene>
    <name evidence="2" type="primary">ppgK</name>
    <name evidence="4" type="ORF">ACHIPV_16840</name>
    <name evidence="2" type="ORF">ACHIPZ_21175</name>
    <name evidence="3" type="ORF">ACHIRB_18290</name>
</gene>
<sequence length="254" mass="26183">MSDQGCGIDIGGSGVKGAIVDLSDGSLVGERIRIDTPQPATPEAVASTVAEIVKQLGWEGAVGITLPAVVTGGVARTAANIDKSWIGTDAVALFKDALGGNSVVVLNDADAAGLAEDKYGAGKDAKGVVILLTFGTGIGSAVMTNGELVPNTEFGHLVVDGKEAEHRAASSIKERDELSYKDWAKEVSLVLTHIEDLMWPDLFVAGGGVSRKGDKWIHRLDNRTPVVPAALLNTAGIVGAAMAAERTSKGNDVE</sequence>
<keyword evidence="7" id="KW-1185">Reference proteome</keyword>
<dbReference type="EMBL" id="JBIMSO010000065">
    <property type="protein sequence ID" value="MFH5210693.1"/>
    <property type="molecule type" value="Genomic_DNA"/>
</dbReference>
<dbReference type="EMBL" id="JBIMSP010000027">
    <property type="protein sequence ID" value="MFH5243530.1"/>
    <property type="molecule type" value="Genomic_DNA"/>
</dbReference>
<dbReference type="PANTHER" id="PTHR18964">
    <property type="entry name" value="ROK (REPRESSOR, ORF, KINASE) FAMILY"/>
    <property type="match status" value="1"/>
</dbReference>
<accession>A0ABW7JS97</accession>
<dbReference type="InterPro" id="IPR000600">
    <property type="entry name" value="ROK"/>
</dbReference>
<evidence type="ECO:0000313" key="4">
    <source>
        <dbReference type="EMBL" id="MFH5243530.1"/>
    </source>
</evidence>
<evidence type="ECO:0000256" key="1">
    <source>
        <dbReference type="ARBA" id="ARBA00006479"/>
    </source>
</evidence>
<dbReference type="PANTHER" id="PTHR18964:SF146">
    <property type="entry name" value="POLYPHOSPHATE GLUCOKINASE"/>
    <property type="match status" value="1"/>
</dbReference>